<sequence>MKRPVARPIDPSEVTEAPRRMPRAFAAEAAIPTEAAFEAQAEDTEAFESPQPRKMGWLGRLAWSTAGALVSLGVGLAIDRLIRDLFDRQEWLGWLALAIAALLVLAILVLAIREYLGVRRLQALGDLRDQAQAAVETDRPADAKKILGRLETIYAARPDMARARKVLADDSGNMLDGAEQIHLAERQLMAPLDARARALTAQSARRVALVTAVSPRALIDVGFVIYESVKLGGAIARLYGARPGFIGSWRLAGAILAHLAVTGGLVLTDGLVEQLVGQGLAQKLSARLGEGVVNGLMTVRVGIAAMRVVRPLPFVTQDQPLVRDFIGDLANVSRTMQEEKR</sequence>
<dbReference type="InterPro" id="IPR021147">
    <property type="entry name" value="DUF697"/>
</dbReference>
<feature type="region of interest" description="Disordered" evidence="8">
    <location>
        <begin position="1"/>
        <end position="20"/>
    </location>
</feature>
<dbReference type="Pfam" id="PF05128">
    <property type="entry name" value="DUF697"/>
    <property type="match status" value="1"/>
</dbReference>
<keyword evidence="11" id="KW-1185">Reference proteome</keyword>
<dbReference type="AlphaFoldDB" id="A0A918RZJ1"/>
<dbReference type="PANTHER" id="PTHR39342">
    <property type="entry name" value="UPF0283 MEMBRANE PROTEIN YCJF"/>
    <property type="match status" value="1"/>
</dbReference>
<evidence type="ECO:0000313" key="10">
    <source>
        <dbReference type="EMBL" id="GHA14846.1"/>
    </source>
</evidence>
<dbReference type="Proteomes" id="UP000646579">
    <property type="component" value="Unassembled WGS sequence"/>
</dbReference>
<keyword evidence="5 9" id="KW-0812">Transmembrane</keyword>
<feature type="transmembrane region" description="Helical" evidence="9">
    <location>
        <begin position="61"/>
        <end position="79"/>
    </location>
</feature>
<evidence type="ECO:0000313" key="11">
    <source>
        <dbReference type="Proteomes" id="UP000646579"/>
    </source>
</evidence>
<comment type="subcellular location">
    <subcellularLocation>
        <location evidence="1">Cell inner membrane</location>
        <topology evidence="1">Multi-pass membrane protein</topology>
    </subcellularLocation>
</comment>
<gene>
    <name evidence="10" type="ORF">GCM10007989_06940</name>
</gene>
<accession>A0A918RZJ1</accession>
<evidence type="ECO:0000256" key="7">
    <source>
        <dbReference type="ARBA" id="ARBA00023136"/>
    </source>
</evidence>
<dbReference type="RefSeq" id="WP_189423464.1">
    <property type="nucleotide sequence ID" value="NZ_BMZE01000001.1"/>
</dbReference>
<dbReference type="GO" id="GO:0005886">
    <property type="term" value="C:plasma membrane"/>
    <property type="evidence" value="ECO:0007669"/>
    <property type="project" value="UniProtKB-SubCell"/>
</dbReference>
<evidence type="ECO:0000256" key="4">
    <source>
        <dbReference type="ARBA" id="ARBA00022519"/>
    </source>
</evidence>
<evidence type="ECO:0000256" key="2">
    <source>
        <dbReference type="ARBA" id="ARBA00008255"/>
    </source>
</evidence>
<keyword evidence="4" id="KW-0997">Cell inner membrane</keyword>
<feature type="transmembrane region" description="Helical" evidence="9">
    <location>
        <begin position="91"/>
        <end position="112"/>
    </location>
</feature>
<keyword evidence="6 9" id="KW-1133">Transmembrane helix</keyword>
<dbReference type="PANTHER" id="PTHR39342:SF1">
    <property type="entry name" value="UPF0283 MEMBRANE PROTEIN YCJF"/>
    <property type="match status" value="1"/>
</dbReference>
<reference evidence="10" key="1">
    <citation type="journal article" date="2014" name="Int. J. Syst. Evol. Microbiol.">
        <title>Complete genome sequence of Corynebacterium casei LMG S-19264T (=DSM 44701T), isolated from a smear-ripened cheese.</title>
        <authorList>
            <consortium name="US DOE Joint Genome Institute (JGI-PGF)"/>
            <person name="Walter F."/>
            <person name="Albersmeier A."/>
            <person name="Kalinowski J."/>
            <person name="Ruckert C."/>
        </authorList>
    </citation>
    <scope>NUCLEOTIDE SEQUENCE</scope>
    <source>
        <strain evidence="10">KCTC 32437</strain>
    </source>
</reference>
<dbReference type="InterPro" id="IPR006507">
    <property type="entry name" value="UPF0283"/>
</dbReference>
<proteinExistence type="inferred from homology"/>
<name>A0A918RZJ1_9HYPH</name>
<reference evidence="10" key="2">
    <citation type="submission" date="2020-09" db="EMBL/GenBank/DDBJ databases">
        <authorList>
            <person name="Sun Q."/>
            <person name="Kim S."/>
        </authorList>
    </citation>
    <scope>NUCLEOTIDE SEQUENCE</scope>
    <source>
        <strain evidence="10">KCTC 32437</strain>
    </source>
</reference>
<comment type="caution">
    <text evidence="10">The sequence shown here is derived from an EMBL/GenBank/DDBJ whole genome shotgun (WGS) entry which is preliminary data.</text>
</comment>
<evidence type="ECO:0000256" key="5">
    <source>
        <dbReference type="ARBA" id="ARBA00022692"/>
    </source>
</evidence>
<dbReference type="NCBIfam" id="TIGR01620">
    <property type="entry name" value="hyp_HI0043"/>
    <property type="match status" value="1"/>
</dbReference>
<keyword evidence="7 9" id="KW-0472">Membrane</keyword>
<evidence type="ECO:0000256" key="6">
    <source>
        <dbReference type="ARBA" id="ARBA00022989"/>
    </source>
</evidence>
<evidence type="ECO:0000256" key="3">
    <source>
        <dbReference type="ARBA" id="ARBA00022475"/>
    </source>
</evidence>
<organism evidence="10 11">
    <name type="scientific">Devosia pacifica</name>
    <dbReference type="NCBI Taxonomy" id="1335967"/>
    <lineage>
        <taxon>Bacteria</taxon>
        <taxon>Pseudomonadati</taxon>
        <taxon>Pseudomonadota</taxon>
        <taxon>Alphaproteobacteria</taxon>
        <taxon>Hyphomicrobiales</taxon>
        <taxon>Devosiaceae</taxon>
        <taxon>Devosia</taxon>
    </lineage>
</organism>
<protein>
    <submittedName>
        <fullName evidence="10">UPF0283 membrane protein</fullName>
    </submittedName>
</protein>
<evidence type="ECO:0000256" key="8">
    <source>
        <dbReference type="SAM" id="MobiDB-lite"/>
    </source>
</evidence>
<keyword evidence="3" id="KW-1003">Cell membrane</keyword>
<evidence type="ECO:0000256" key="9">
    <source>
        <dbReference type="SAM" id="Phobius"/>
    </source>
</evidence>
<dbReference type="EMBL" id="BMZE01000001">
    <property type="protein sequence ID" value="GHA14846.1"/>
    <property type="molecule type" value="Genomic_DNA"/>
</dbReference>
<comment type="similarity">
    <text evidence="2">Belongs to the UPF0283 family.</text>
</comment>
<evidence type="ECO:0000256" key="1">
    <source>
        <dbReference type="ARBA" id="ARBA00004429"/>
    </source>
</evidence>